<gene>
    <name evidence="2" type="ORF">FO014_02170</name>
</gene>
<organism evidence="2 3">
    <name type="scientific">Serratia rhizosphaerae</name>
    <dbReference type="NCBI Taxonomy" id="2597702"/>
    <lineage>
        <taxon>Bacteria</taxon>
        <taxon>Pseudomonadati</taxon>
        <taxon>Pseudomonadota</taxon>
        <taxon>Gammaproteobacteria</taxon>
        <taxon>Enterobacterales</taxon>
        <taxon>Yersiniaceae</taxon>
        <taxon>Serratia</taxon>
    </lineage>
</organism>
<dbReference type="Gene3D" id="2.10.10.80">
    <property type="match status" value="1"/>
</dbReference>
<dbReference type="Proteomes" id="UP000430368">
    <property type="component" value="Chromosome"/>
</dbReference>
<protein>
    <recommendedName>
        <fullName evidence="1">Tail spike TSP1/Gp66 N-terminal domain-containing protein</fullName>
    </recommendedName>
</protein>
<dbReference type="InterPro" id="IPR040775">
    <property type="entry name" value="Tail_spike_N"/>
</dbReference>
<dbReference type="EMBL" id="CP041764">
    <property type="protein sequence ID" value="QHA89806.1"/>
    <property type="molecule type" value="Genomic_DNA"/>
</dbReference>
<evidence type="ECO:0000313" key="3">
    <source>
        <dbReference type="Proteomes" id="UP000430368"/>
    </source>
</evidence>
<evidence type="ECO:0000313" key="2">
    <source>
        <dbReference type="EMBL" id="QHA89806.1"/>
    </source>
</evidence>
<dbReference type="Pfam" id="PF18668">
    <property type="entry name" value="Tail_spike_N"/>
    <property type="match status" value="1"/>
</dbReference>
<evidence type="ECO:0000259" key="1">
    <source>
        <dbReference type="Pfam" id="PF18668"/>
    </source>
</evidence>
<keyword evidence="3" id="KW-1185">Reference proteome</keyword>
<accession>A0ABX6GU35</accession>
<sequence length="588" mass="63863">MAEPKELKQTLVSREDAIRRGGYLPVGYFKNGFTLESANQALYLESTLGYVVWRGALPKVVAPNTTPEATGGFAPDAWVEVSGMASSFKLNNMVLVEDFYHLVTADGDWTQAAQAALAYAINHDLNKVWSFQQLAFKSPLIIDNWTHGLEMRFASLEAHASFPAYTDWKNATPLIMIGKEGGSMVGLEIHIGSINGRARANGISIRGKGCGGSRLHIGKAIGCNIVYDCSQQIHASASNFITGDYWYQGNMGAYFAKGTSGDYPIAEGHKLSVGFITQMRYGGSLWRNGAQYGQISGDADFNGRFLCEVTLSSQSFNGLTRGAEITNGTATGEVLAFYVPTAGVYKVLIIEKNDVSGGKSAFAAGDTLTSGSWRSAISAVRTAQQGENFYFDIILDFYGAPFARLDVDCGYIGGLVGHSLYSCTLNYKNSYSVATNSVNGAQWLHSGTTLTLRDSYLNKNLFDCTSAFIAPGEDLYLRNYRAYGTDFAATFAPGQARTIRTFKYIGINNAPGVKDIYEVQVFGPTNLSGVCSSFKVAVSSAGLEIFDSTIKDSARLKLIYGDKDAPMVLRAQQDSPHTFPLYFTFTRK</sequence>
<proteinExistence type="predicted"/>
<reference evidence="2 3" key="1">
    <citation type="submission" date="2019-07" db="EMBL/GenBank/DDBJ databases">
        <title>Serratia dokdonensis sp. nov., an elicitor of systemic resistance in Nicotiana Tabacum.</title>
        <authorList>
            <person name="Son J.-S."/>
            <person name="Hwang Y.-J."/>
            <person name="Lee S.-Y."/>
            <person name="Ghim S.-Y."/>
        </authorList>
    </citation>
    <scope>NUCLEOTIDE SEQUENCE [LARGE SCALE GENOMIC DNA]</scope>
    <source>
        <strain evidence="2 3">KUDC3025</strain>
    </source>
</reference>
<feature type="domain" description="Tail spike TSP1/Gp66 N-terminal" evidence="1">
    <location>
        <begin position="28"/>
        <end position="82"/>
    </location>
</feature>
<name>A0ABX6GU35_9GAMM</name>